<accession>A0AA45LCI2</accession>
<dbReference type="Proteomes" id="UP000677152">
    <property type="component" value="Chromosome"/>
</dbReference>
<dbReference type="PANTHER" id="PTHR43289">
    <property type="entry name" value="MITOGEN-ACTIVATED PROTEIN KINASE KINASE KINASE 20-RELATED"/>
    <property type="match status" value="1"/>
</dbReference>
<evidence type="ECO:0000313" key="9">
    <source>
        <dbReference type="Proteomes" id="UP000677152"/>
    </source>
</evidence>
<evidence type="ECO:0000256" key="6">
    <source>
        <dbReference type="SAM" id="MobiDB-lite"/>
    </source>
</evidence>
<name>A0AA45LCI2_9PSEU</name>
<evidence type="ECO:0000256" key="2">
    <source>
        <dbReference type="ARBA" id="ARBA00022741"/>
    </source>
</evidence>
<organism evidence="8 9">
    <name type="scientific">Actinosynnema pretiosum subsp. pretiosum</name>
    <dbReference type="NCBI Taxonomy" id="103721"/>
    <lineage>
        <taxon>Bacteria</taxon>
        <taxon>Bacillati</taxon>
        <taxon>Actinomycetota</taxon>
        <taxon>Actinomycetes</taxon>
        <taxon>Pseudonocardiales</taxon>
        <taxon>Pseudonocardiaceae</taxon>
        <taxon>Actinosynnema</taxon>
    </lineage>
</organism>
<feature type="region of interest" description="Disordered" evidence="6">
    <location>
        <begin position="310"/>
        <end position="384"/>
    </location>
</feature>
<dbReference type="InterPro" id="IPR000719">
    <property type="entry name" value="Prot_kinase_dom"/>
</dbReference>
<evidence type="ECO:0000256" key="3">
    <source>
        <dbReference type="ARBA" id="ARBA00022777"/>
    </source>
</evidence>
<reference evidence="8" key="1">
    <citation type="submission" date="2021-04" db="EMBL/GenBank/DDBJ databases">
        <title>Genomic sequence of Actinosynnema pretiosum subsp. pretiosum ATCC 31280 (C-14919).</title>
        <authorList>
            <person name="Bai L."/>
            <person name="Wang X."/>
            <person name="Xiao Y."/>
        </authorList>
    </citation>
    <scope>NUCLEOTIDE SEQUENCE</scope>
    <source>
        <strain evidence="8">ATCC 31280</strain>
    </source>
</reference>
<dbReference type="InterPro" id="IPR008271">
    <property type="entry name" value="Ser/Thr_kinase_AS"/>
</dbReference>
<dbReference type="PANTHER" id="PTHR43289:SF34">
    <property type="entry name" value="SERINE_THREONINE-PROTEIN KINASE YBDM-RELATED"/>
    <property type="match status" value="1"/>
</dbReference>
<dbReference type="InterPro" id="IPR011009">
    <property type="entry name" value="Kinase-like_dom_sf"/>
</dbReference>
<feature type="domain" description="Protein kinase" evidence="7">
    <location>
        <begin position="11"/>
        <end position="269"/>
    </location>
</feature>
<evidence type="ECO:0000256" key="1">
    <source>
        <dbReference type="ARBA" id="ARBA00022679"/>
    </source>
</evidence>
<dbReference type="Gene3D" id="3.30.200.20">
    <property type="entry name" value="Phosphorylase Kinase, domain 1"/>
    <property type="match status" value="1"/>
</dbReference>
<feature type="binding site" evidence="5">
    <location>
        <position position="39"/>
    </location>
    <ligand>
        <name>ATP</name>
        <dbReference type="ChEBI" id="CHEBI:30616"/>
    </ligand>
</feature>
<evidence type="ECO:0000259" key="7">
    <source>
        <dbReference type="PROSITE" id="PS50011"/>
    </source>
</evidence>
<protein>
    <submittedName>
        <fullName evidence="8">Serine/threonine protein kinase</fullName>
    </submittedName>
</protein>
<keyword evidence="8" id="KW-0723">Serine/threonine-protein kinase</keyword>
<feature type="compositionally biased region" description="Acidic residues" evidence="6">
    <location>
        <begin position="321"/>
        <end position="335"/>
    </location>
</feature>
<keyword evidence="1" id="KW-0808">Transferase</keyword>
<dbReference type="EMBL" id="CP073249">
    <property type="protein sequence ID" value="QUF07341.1"/>
    <property type="molecule type" value="Genomic_DNA"/>
</dbReference>
<dbReference type="Pfam" id="PF00069">
    <property type="entry name" value="Pkinase"/>
    <property type="match status" value="1"/>
</dbReference>
<proteinExistence type="predicted"/>
<keyword evidence="4 5" id="KW-0067">ATP-binding</keyword>
<dbReference type="CDD" id="cd14014">
    <property type="entry name" value="STKc_PknB_like"/>
    <property type="match status" value="1"/>
</dbReference>
<keyword evidence="3 8" id="KW-0418">Kinase</keyword>
<dbReference type="SMART" id="SM00220">
    <property type="entry name" value="S_TKc"/>
    <property type="match status" value="1"/>
</dbReference>
<sequence length="384" mass="40580">MTAMPAMIGRYAIERVLGSGGMGEVYLAFSPAGDPVAIKLIRADQLDPTTRARFEKEAKIAATVVGTNRVARFLEAAPYADRPWLAMEYIPGRTLQAHVDAEGPLPTALTASLGALLGEGLQAVHAAKLLHRDLKPQNVIMGEHGPILIDFGLGAFIGKAKDSLSNSGMIIGTARCMSPEQASGNPHVSTAADVYGLGVLLLFASTGHFPYEGASWQAIVAQVSAPAFTPDLDGLPADLHPLVSSMLHHTPESRPTLDEVFDACKQLMLDASLTPAQVRHLLIDRTSPRHLGESLIAVPSESALKRIEEQARVEAAASGDDGPDSSAQDEDELSSQDEASSESPAPEPDATPSNGAAAPRRGRPAASQRIADDLRRRYAANPSL</sequence>
<evidence type="ECO:0000256" key="5">
    <source>
        <dbReference type="PROSITE-ProRule" id="PRU10141"/>
    </source>
</evidence>
<dbReference type="AlphaFoldDB" id="A0AA45LCI2"/>
<dbReference type="PROSITE" id="PS00107">
    <property type="entry name" value="PROTEIN_KINASE_ATP"/>
    <property type="match status" value="1"/>
</dbReference>
<gene>
    <name evidence="8" type="ORF">KCV87_15700</name>
</gene>
<dbReference type="GO" id="GO:0004674">
    <property type="term" value="F:protein serine/threonine kinase activity"/>
    <property type="evidence" value="ECO:0007669"/>
    <property type="project" value="UniProtKB-KW"/>
</dbReference>
<dbReference type="PROSITE" id="PS00108">
    <property type="entry name" value="PROTEIN_KINASE_ST"/>
    <property type="match status" value="1"/>
</dbReference>
<dbReference type="PROSITE" id="PS50011">
    <property type="entry name" value="PROTEIN_KINASE_DOM"/>
    <property type="match status" value="1"/>
</dbReference>
<evidence type="ECO:0000313" key="8">
    <source>
        <dbReference type="EMBL" id="QUF07341.1"/>
    </source>
</evidence>
<evidence type="ECO:0000256" key="4">
    <source>
        <dbReference type="ARBA" id="ARBA00022840"/>
    </source>
</evidence>
<dbReference type="SUPFAM" id="SSF56112">
    <property type="entry name" value="Protein kinase-like (PK-like)"/>
    <property type="match status" value="1"/>
</dbReference>
<dbReference type="Gene3D" id="1.10.510.10">
    <property type="entry name" value="Transferase(Phosphotransferase) domain 1"/>
    <property type="match status" value="1"/>
</dbReference>
<keyword evidence="2 5" id="KW-0547">Nucleotide-binding</keyword>
<dbReference type="InterPro" id="IPR017441">
    <property type="entry name" value="Protein_kinase_ATP_BS"/>
</dbReference>
<dbReference type="GO" id="GO:0005524">
    <property type="term" value="F:ATP binding"/>
    <property type="evidence" value="ECO:0007669"/>
    <property type="project" value="UniProtKB-UniRule"/>
</dbReference>